<proteinExistence type="predicted"/>
<feature type="compositionally biased region" description="Polar residues" evidence="1">
    <location>
        <begin position="208"/>
        <end position="222"/>
    </location>
</feature>
<accession>A0A090DAP8</accession>
<dbReference type="EMBL" id="FO904942">
    <property type="protein sequence ID" value="CDP31678.1"/>
    <property type="molecule type" value="Genomic_DNA"/>
</dbReference>
<dbReference type="AlphaFoldDB" id="A0A090DAP8"/>
<evidence type="ECO:0000313" key="2">
    <source>
        <dbReference type="EMBL" id="CDP31678.1"/>
    </source>
</evidence>
<dbReference type="Gene3D" id="3.10.450.50">
    <property type="match status" value="1"/>
</dbReference>
<sequence>MQNSQAGKYIVDQPNHVTTVTCVYLSHSFSCSPCVTTPSRSGVQPRRDKVSTIPKNWLRSDSSIKAEKSQSRQKPSSQAIMATNIVPYEIAELIHRKKALYCRSADTKQWRRFSEFALPEATFTFVDALTPDIPMTEGGQCMSFSHRDAFLNYFEERNKDLQYIHSVGPGELYFVDGKDGKEMKAIWSVIFHVGDGEETRGFHGTGADTITKSGSRSVMTGL</sequence>
<evidence type="ECO:0000313" key="3">
    <source>
        <dbReference type="Proteomes" id="UP000001197"/>
    </source>
</evidence>
<dbReference type="Proteomes" id="UP000001197">
    <property type="component" value="Chromosome 7"/>
</dbReference>
<dbReference type="InterPro" id="IPR032710">
    <property type="entry name" value="NTF2-like_dom_sf"/>
</dbReference>
<reference evidence="3" key="2">
    <citation type="journal article" date="2014" name="Genetics">
        <title>Maintaining two mating types: Structure of the mating type locus and its role in heterokaryosis in Podospora anserina.</title>
        <authorList>
            <person name="Grognet P."/>
            <person name="Bidard F."/>
            <person name="Kuchly C."/>
            <person name="Tong L.C.H."/>
            <person name="Coppin E."/>
            <person name="Benkhali J.A."/>
            <person name="Couloux A."/>
            <person name="Wincker P."/>
            <person name="Debuchy R."/>
            <person name="Silar P."/>
        </authorList>
    </citation>
    <scope>GENOME REANNOTATION</scope>
    <source>
        <strain evidence="3">S / ATCC MYA-4624 / DSM 980 / FGSC 10383</strain>
    </source>
</reference>
<reference evidence="2 3" key="1">
    <citation type="journal article" date="2008" name="Genome Biol.">
        <title>The genome sequence of the model ascomycete fungus Podospora anserina.</title>
        <authorList>
            <person name="Espagne E."/>
            <person name="Lespinet O."/>
            <person name="Malagnac F."/>
            <person name="Da Silva C."/>
            <person name="Jaillon O."/>
            <person name="Porcel B.M."/>
            <person name="Couloux A."/>
            <person name="Aury J.-M."/>
            <person name="Segurens B."/>
            <person name="Poulain J."/>
            <person name="Anthouard V."/>
            <person name="Grossetete S."/>
            <person name="Khalili H."/>
            <person name="Coppin E."/>
            <person name="Dequard-Chablat M."/>
            <person name="Picard M."/>
            <person name="Contamine V."/>
            <person name="Arnaise S."/>
            <person name="Bourdais A."/>
            <person name="Berteaux-Lecellier V."/>
            <person name="Gautheret D."/>
            <person name="de Vries R.P."/>
            <person name="Battaglia E."/>
            <person name="Coutinho P.M."/>
            <person name="Danchin E.G.J."/>
            <person name="Henrissat B."/>
            <person name="El Khoury R."/>
            <person name="Sainsard-Chanet A."/>
            <person name="Boivin A."/>
            <person name="Pinan-Lucarre B."/>
            <person name="Sellem C.H."/>
            <person name="Debuchy R."/>
            <person name="Wincker P."/>
            <person name="Weissenbach J."/>
            <person name="Silar P."/>
        </authorList>
    </citation>
    <scope>NUCLEOTIDE SEQUENCE [LARGE SCALE GENOMIC DNA]</scope>
    <source>
        <strain evidence="3">S / ATCC MYA-4624 / DSM 980 / FGSC 10383</strain>
    </source>
</reference>
<dbReference type="SUPFAM" id="SSF54427">
    <property type="entry name" value="NTF2-like"/>
    <property type="match status" value="1"/>
</dbReference>
<organism evidence="2 3">
    <name type="scientific">Podospora anserina (strain S / ATCC MYA-4624 / DSM 980 / FGSC 10383)</name>
    <name type="common">Pleurage anserina</name>
    <dbReference type="NCBI Taxonomy" id="515849"/>
    <lineage>
        <taxon>Eukaryota</taxon>
        <taxon>Fungi</taxon>
        <taxon>Dikarya</taxon>
        <taxon>Ascomycota</taxon>
        <taxon>Pezizomycotina</taxon>
        <taxon>Sordariomycetes</taxon>
        <taxon>Sordariomycetidae</taxon>
        <taxon>Sordariales</taxon>
        <taxon>Podosporaceae</taxon>
        <taxon>Podospora</taxon>
        <taxon>Podospora anserina</taxon>
    </lineage>
</organism>
<dbReference type="InParanoid" id="A0A090DAP8"/>
<evidence type="ECO:0000256" key="1">
    <source>
        <dbReference type="SAM" id="MobiDB-lite"/>
    </source>
</evidence>
<protein>
    <submittedName>
        <fullName evidence="2">Uncharacterized protein</fullName>
    </submittedName>
</protein>
<name>A0A090DAP8_PODAN</name>
<keyword evidence="3" id="KW-1185">Reference proteome</keyword>
<feature type="region of interest" description="Disordered" evidence="1">
    <location>
        <begin position="202"/>
        <end position="222"/>
    </location>
</feature>